<protein>
    <submittedName>
        <fullName evidence="1">Uncharacterized protein</fullName>
    </submittedName>
</protein>
<gene>
    <name evidence="1" type="ORF">VB620_10930</name>
</gene>
<dbReference type="Proteomes" id="UP001302120">
    <property type="component" value="Unassembled WGS sequence"/>
</dbReference>
<sequence length="328" mass="38399">MDLDLILNELSLRNPALNEQEAQERMSELIKTIKAVKAQGVKVSLRTKENFYTTILAPNYPLRRWLNDADQVERIFIKTLATKAPFSTDIANSDIQDIENNASLSEFRHQGEIAIGLGIAYVLETIAISLLSEECWDCNRLELEFTSLNQDEEIVHEVVKIFHVSRSTHVKEHANLIQKIQEHIYQQVSNGVEIWNRREELFPNLEFCHAVRRQLEDIRTGQLELQPVLKKLFELQKCCENWNNGSFNTEEYPFEESGESNPTLEKYFKERTFLCPDGKERLFERHIKLRVCNWRIHFFPEQPVFPEQPGKVIIGYIGRHLPTVKYRT</sequence>
<organism evidence="1 2">
    <name type="scientific">Nodularia harveyana UHCC-0300</name>
    <dbReference type="NCBI Taxonomy" id="2974287"/>
    <lineage>
        <taxon>Bacteria</taxon>
        <taxon>Bacillati</taxon>
        <taxon>Cyanobacteriota</taxon>
        <taxon>Cyanophyceae</taxon>
        <taxon>Nostocales</taxon>
        <taxon>Nodulariaceae</taxon>
        <taxon>Nodularia</taxon>
    </lineage>
</organism>
<proteinExistence type="predicted"/>
<accession>A0ABU5UFI2</accession>
<evidence type="ECO:0000313" key="2">
    <source>
        <dbReference type="Proteomes" id="UP001302120"/>
    </source>
</evidence>
<dbReference type="EMBL" id="JAYGHG010000014">
    <property type="protein sequence ID" value="MEA5581850.1"/>
    <property type="molecule type" value="Genomic_DNA"/>
</dbReference>
<reference evidence="1 2" key="1">
    <citation type="submission" date="2023-12" db="EMBL/GenBank/DDBJ databases">
        <title>Baltic Sea Cyanobacteria.</title>
        <authorList>
            <person name="Delbaje E."/>
            <person name="Fewer D.P."/>
            <person name="Shishido T.K."/>
        </authorList>
    </citation>
    <scope>NUCLEOTIDE SEQUENCE [LARGE SCALE GENOMIC DNA]</scope>
    <source>
        <strain evidence="1 2">UHCC-0300</strain>
    </source>
</reference>
<evidence type="ECO:0000313" key="1">
    <source>
        <dbReference type="EMBL" id="MEA5581850.1"/>
    </source>
</evidence>
<dbReference type="RefSeq" id="WP_323196174.1">
    <property type="nucleotide sequence ID" value="NZ_JAYGHG010000014.1"/>
</dbReference>
<comment type="caution">
    <text evidence="1">The sequence shown here is derived from an EMBL/GenBank/DDBJ whole genome shotgun (WGS) entry which is preliminary data.</text>
</comment>
<name>A0ABU5UFI2_9CYAN</name>
<keyword evidence="2" id="KW-1185">Reference proteome</keyword>